<name>A0ABR2KX11_9EUKA</name>
<reference evidence="4 5" key="1">
    <citation type="submission" date="2024-04" db="EMBL/GenBank/DDBJ databases">
        <title>Tritrichomonas musculus Genome.</title>
        <authorList>
            <person name="Alves-Ferreira E."/>
            <person name="Grigg M."/>
            <person name="Lorenzi H."/>
            <person name="Galac M."/>
        </authorList>
    </citation>
    <scope>NUCLEOTIDE SEQUENCE [LARGE SCALE GENOMIC DNA]</scope>
    <source>
        <strain evidence="4 5">EAF2021</strain>
    </source>
</reference>
<dbReference type="EMBL" id="JAPFFF010000003">
    <property type="protein sequence ID" value="KAK8895276.1"/>
    <property type="molecule type" value="Genomic_DNA"/>
</dbReference>
<evidence type="ECO:0000313" key="5">
    <source>
        <dbReference type="Proteomes" id="UP001470230"/>
    </source>
</evidence>
<feature type="signal peptide" evidence="3">
    <location>
        <begin position="1"/>
        <end position="16"/>
    </location>
</feature>
<proteinExistence type="predicted"/>
<accession>A0ABR2KX11</accession>
<feature type="chain" id="PRO_5045751940" description="Surface antigen BspA-like" evidence="3">
    <location>
        <begin position="17"/>
        <end position="503"/>
    </location>
</feature>
<feature type="transmembrane region" description="Helical" evidence="2">
    <location>
        <begin position="461"/>
        <end position="486"/>
    </location>
</feature>
<organism evidence="4 5">
    <name type="scientific">Tritrichomonas musculus</name>
    <dbReference type="NCBI Taxonomy" id="1915356"/>
    <lineage>
        <taxon>Eukaryota</taxon>
        <taxon>Metamonada</taxon>
        <taxon>Parabasalia</taxon>
        <taxon>Tritrichomonadida</taxon>
        <taxon>Tritrichomonadidae</taxon>
        <taxon>Tritrichomonas</taxon>
    </lineage>
</organism>
<evidence type="ECO:0008006" key="6">
    <source>
        <dbReference type="Google" id="ProtNLM"/>
    </source>
</evidence>
<keyword evidence="2" id="KW-0472">Membrane</keyword>
<keyword evidence="5" id="KW-1185">Reference proteome</keyword>
<dbReference type="Gene3D" id="3.80.10.10">
    <property type="entry name" value="Ribonuclease Inhibitor"/>
    <property type="match status" value="1"/>
</dbReference>
<dbReference type="Pfam" id="PF13306">
    <property type="entry name" value="LRR_5"/>
    <property type="match status" value="1"/>
</dbReference>
<dbReference type="InterPro" id="IPR026906">
    <property type="entry name" value="LRR_5"/>
</dbReference>
<feature type="compositionally biased region" description="Acidic residues" evidence="1">
    <location>
        <begin position="345"/>
        <end position="357"/>
    </location>
</feature>
<dbReference type="Proteomes" id="UP001470230">
    <property type="component" value="Unassembled WGS sequence"/>
</dbReference>
<comment type="caution">
    <text evidence="4">The sequence shown here is derived from an EMBL/GenBank/DDBJ whole genome shotgun (WGS) entry which is preliminary data.</text>
</comment>
<gene>
    <name evidence="4" type="ORF">M9Y10_023720</name>
</gene>
<keyword evidence="3" id="KW-0732">Signal</keyword>
<evidence type="ECO:0000256" key="2">
    <source>
        <dbReference type="SAM" id="Phobius"/>
    </source>
</evidence>
<protein>
    <recommendedName>
        <fullName evidence="6">Surface antigen BspA-like</fullName>
    </recommendedName>
</protein>
<dbReference type="InterPro" id="IPR032675">
    <property type="entry name" value="LRR_dom_sf"/>
</dbReference>
<keyword evidence="2" id="KW-1133">Transmembrane helix</keyword>
<sequence length="503" mass="54670">MFLALFSLIAVEYQFCIKIQGPTQTAFKYTDPSGNTNSVPTFNSISSQTIRHSSTGQFKYSFIFPGCTFDQYGEVTTNSECPVVSGDYLSDICSVKKFPSMQASESYLVIQNTVTYENVQVFVLNGQYYEEIKKGEKIPFSNNEDFSLDVYVKSNLCTTYKKIGTLNSYSDSTLIKVIDNSDIPEECVKNDGDGDDDDTKVTTCTISGNQMNIDKSYFDTKCRDAKKLYVTGLQITIMNGAGINSKFEIIEVTGNQFSINNNAFENSKSLKTVILSGSQLTVNSNAFKDCTSLSSVTISGNQGTVNDYAFCNCPLIKNNVVMTGLQTTLSQKAYDCNGSSGGDDGSGDDDEESSSEVEVLEPIKYVLPVRKNGKLHPIDINLVDKEGGPEVNSLLLNALPITIHSDDFDVNDLGDFSVNLNYDKSKFALEEIPDVLKGRVNEIDTNPEKVKGKGKGKGMNIALIAGVAAAAVVVIVIVVVVVVVVVKKMNTKAESSGQAAEDV</sequence>
<evidence type="ECO:0000256" key="3">
    <source>
        <dbReference type="SAM" id="SignalP"/>
    </source>
</evidence>
<feature type="region of interest" description="Disordered" evidence="1">
    <location>
        <begin position="336"/>
        <end position="357"/>
    </location>
</feature>
<evidence type="ECO:0000256" key="1">
    <source>
        <dbReference type="SAM" id="MobiDB-lite"/>
    </source>
</evidence>
<keyword evidence="2" id="KW-0812">Transmembrane</keyword>
<evidence type="ECO:0000313" key="4">
    <source>
        <dbReference type="EMBL" id="KAK8895276.1"/>
    </source>
</evidence>
<dbReference type="SUPFAM" id="SSF52058">
    <property type="entry name" value="L domain-like"/>
    <property type="match status" value="1"/>
</dbReference>